<dbReference type="Proteomes" id="UP001236585">
    <property type="component" value="Chromosome"/>
</dbReference>
<gene>
    <name evidence="2" type="ORF">PT015_06955</name>
</gene>
<evidence type="ECO:0008006" key="4">
    <source>
        <dbReference type="Google" id="ProtNLM"/>
    </source>
</evidence>
<accession>A0ABY8W1F0</accession>
<name>A0ABY8W1F0_9MYCO</name>
<dbReference type="EMBL" id="CP126981">
    <property type="protein sequence ID" value="WIM89186.1"/>
    <property type="molecule type" value="Genomic_DNA"/>
</dbReference>
<evidence type="ECO:0000313" key="3">
    <source>
        <dbReference type="Proteomes" id="UP001236585"/>
    </source>
</evidence>
<feature type="transmembrane region" description="Helical" evidence="1">
    <location>
        <begin position="79"/>
        <end position="102"/>
    </location>
</feature>
<feature type="transmembrane region" description="Helical" evidence="1">
    <location>
        <begin position="7"/>
        <end position="32"/>
    </location>
</feature>
<keyword evidence="1" id="KW-1133">Transmembrane helix</keyword>
<sequence>MTARPRAILTWILAALTVPGAAFVLLFGFAAAMGTDRCAYEDCPRMGPPGPVLTLLVFGAPLVSVATIVATARCAQRRWGFAIPLAAFALFGIDVVVLYQSFKP</sequence>
<keyword evidence="1" id="KW-0812">Transmembrane</keyword>
<evidence type="ECO:0000313" key="2">
    <source>
        <dbReference type="EMBL" id="WIM89186.1"/>
    </source>
</evidence>
<feature type="transmembrane region" description="Helical" evidence="1">
    <location>
        <begin position="52"/>
        <end position="72"/>
    </location>
</feature>
<reference evidence="2 3" key="1">
    <citation type="journal article" date="2023" name="Microbiol. Resour. Announc.">
        <title>Complete Genome Sequence of Mycobacterium wuenschmanii, a novel Nontuberculous Mycobacterium Isolated from a captive population of Amazon Milk Frogs.</title>
        <authorList>
            <person name="Hicks J."/>
            <person name="Zeineldin M."/>
            <person name="Ward H."/>
            <person name="Wuenschmann A."/>
            <person name="Camp P."/>
            <person name="Farrell D."/>
            <person name="Lehman K."/>
            <person name="Thacker T."/>
            <person name="Cuthbert E."/>
        </authorList>
    </citation>
    <scope>NUCLEOTIDE SEQUENCE [LARGE SCALE GENOMIC DNA]</scope>
    <source>
        <strain evidence="2 3">Wuenschmanii</strain>
    </source>
</reference>
<evidence type="ECO:0000256" key="1">
    <source>
        <dbReference type="SAM" id="Phobius"/>
    </source>
</evidence>
<protein>
    <recommendedName>
        <fullName evidence="4">Transmembrane protein</fullName>
    </recommendedName>
</protein>
<organism evidence="2 3">
    <name type="scientific">Candidatus Mycobacterium wuenschmannii</name>
    <dbReference type="NCBI Taxonomy" id="3027808"/>
    <lineage>
        <taxon>Bacteria</taxon>
        <taxon>Bacillati</taxon>
        <taxon>Actinomycetota</taxon>
        <taxon>Actinomycetes</taxon>
        <taxon>Mycobacteriales</taxon>
        <taxon>Mycobacteriaceae</taxon>
        <taxon>Mycobacterium</taxon>
    </lineage>
</organism>
<keyword evidence="3" id="KW-1185">Reference proteome</keyword>
<dbReference type="RefSeq" id="WP_285189815.1">
    <property type="nucleotide sequence ID" value="NZ_CP126981.1"/>
</dbReference>
<proteinExistence type="predicted"/>
<keyword evidence="1" id="KW-0472">Membrane</keyword>